<evidence type="ECO:0000313" key="3">
    <source>
        <dbReference type="EMBL" id="CAH1102913.1"/>
    </source>
</evidence>
<sequence length="249" mass="28486">MDKENLLIAYLCVNRFETKEIADECGQTVCIVKSHWKRLRETFMTKLSKIQYKRSGDGADENDSEKPDWIYFDSLLFLEDQMIPRKSSGNFHEGEEESELTEMQEKLIERHSVSDDDSRSYITTSISPRSTPLPSPSAPVPKTKNERCENKKLDSDLNENIVDNNLEENPDAHTMMMTLEQEPRELVHGNMANFSTVSTSSLDPINHDPSSLVMPNIDSDYHPTEEDCESDDLSNNEVLLLTIIPLKKQ</sequence>
<protein>
    <recommendedName>
        <fullName evidence="2">MADF domain-containing protein</fullName>
    </recommendedName>
</protein>
<dbReference type="GO" id="GO:0006357">
    <property type="term" value="P:regulation of transcription by RNA polymerase II"/>
    <property type="evidence" value="ECO:0007669"/>
    <property type="project" value="TreeGrafter"/>
</dbReference>
<accession>A0A9P0CMN6</accession>
<feature type="domain" description="MADF" evidence="2">
    <location>
        <begin position="19"/>
        <end position="78"/>
    </location>
</feature>
<dbReference type="PANTHER" id="PTHR12243">
    <property type="entry name" value="MADF DOMAIN TRANSCRIPTION FACTOR"/>
    <property type="match status" value="1"/>
</dbReference>
<feature type="compositionally biased region" description="Polar residues" evidence="1">
    <location>
        <begin position="120"/>
        <end position="130"/>
    </location>
</feature>
<proteinExistence type="predicted"/>
<name>A0A9P0CMN6_9CUCU</name>
<dbReference type="PANTHER" id="PTHR12243:SF67">
    <property type="entry name" value="COREPRESSOR OF PANGOLIN, ISOFORM A-RELATED"/>
    <property type="match status" value="1"/>
</dbReference>
<dbReference type="GO" id="GO:0005667">
    <property type="term" value="C:transcription regulator complex"/>
    <property type="evidence" value="ECO:0007669"/>
    <property type="project" value="TreeGrafter"/>
</dbReference>
<evidence type="ECO:0000256" key="1">
    <source>
        <dbReference type="SAM" id="MobiDB-lite"/>
    </source>
</evidence>
<keyword evidence="4" id="KW-1185">Reference proteome</keyword>
<organism evidence="3 4">
    <name type="scientific">Psylliodes chrysocephalus</name>
    <dbReference type="NCBI Taxonomy" id="3402493"/>
    <lineage>
        <taxon>Eukaryota</taxon>
        <taxon>Metazoa</taxon>
        <taxon>Ecdysozoa</taxon>
        <taxon>Arthropoda</taxon>
        <taxon>Hexapoda</taxon>
        <taxon>Insecta</taxon>
        <taxon>Pterygota</taxon>
        <taxon>Neoptera</taxon>
        <taxon>Endopterygota</taxon>
        <taxon>Coleoptera</taxon>
        <taxon>Polyphaga</taxon>
        <taxon>Cucujiformia</taxon>
        <taxon>Chrysomeloidea</taxon>
        <taxon>Chrysomelidae</taxon>
        <taxon>Galerucinae</taxon>
        <taxon>Alticini</taxon>
        <taxon>Psylliodes</taxon>
    </lineage>
</organism>
<dbReference type="GO" id="GO:0005634">
    <property type="term" value="C:nucleus"/>
    <property type="evidence" value="ECO:0007669"/>
    <property type="project" value="TreeGrafter"/>
</dbReference>
<evidence type="ECO:0000313" key="4">
    <source>
        <dbReference type="Proteomes" id="UP001153636"/>
    </source>
</evidence>
<feature type="region of interest" description="Disordered" evidence="1">
    <location>
        <begin position="110"/>
        <end position="145"/>
    </location>
</feature>
<feature type="compositionally biased region" description="Basic and acidic residues" evidence="1">
    <location>
        <begin position="110"/>
        <end position="119"/>
    </location>
</feature>
<dbReference type="Proteomes" id="UP001153636">
    <property type="component" value="Chromosome 13"/>
</dbReference>
<reference evidence="3" key="1">
    <citation type="submission" date="2022-01" db="EMBL/GenBank/DDBJ databases">
        <authorList>
            <person name="King R."/>
        </authorList>
    </citation>
    <scope>NUCLEOTIDE SEQUENCE</scope>
</reference>
<evidence type="ECO:0000259" key="2">
    <source>
        <dbReference type="Pfam" id="PF10545"/>
    </source>
</evidence>
<dbReference type="OrthoDB" id="6719699at2759"/>
<dbReference type="InterPro" id="IPR039353">
    <property type="entry name" value="TF_Adf1"/>
</dbReference>
<dbReference type="AlphaFoldDB" id="A0A9P0CMN6"/>
<dbReference type="InterPro" id="IPR006578">
    <property type="entry name" value="MADF-dom"/>
</dbReference>
<gene>
    <name evidence="3" type="ORF">PSYICH_LOCUS4119</name>
</gene>
<dbReference type="Pfam" id="PF10545">
    <property type="entry name" value="MADF_DNA_bdg"/>
    <property type="match status" value="1"/>
</dbReference>
<dbReference type="EMBL" id="OV651825">
    <property type="protein sequence ID" value="CAH1102913.1"/>
    <property type="molecule type" value="Genomic_DNA"/>
</dbReference>